<evidence type="ECO:0000313" key="2">
    <source>
        <dbReference type="EMBL" id="KAF7420331.1"/>
    </source>
</evidence>
<feature type="compositionally biased region" description="Basic and acidic residues" evidence="1">
    <location>
        <begin position="64"/>
        <end position="93"/>
    </location>
</feature>
<organism evidence="2 3">
    <name type="scientific">Vespula pensylvanica</name>
    <name type="common">Western yellow jacket</name>
    <name type="synonym">Wasp</name>
    <dbReference type="NCBI Taxonomy" id="30213"/>
    <lineage>
        <taxon>Eukaryota</taxon>
        <taxon>Metazoa</taxon>
        <taxon>Ecdysozoa</taxon>
        <taxon>Arthropoda</taxon>
        <taxon>Hexapoda</taxon>
        <taxon>Insecta</taxon>
        <taxon>Pterygota</taxon>
        <taxon>Neoptera</taxon>
        <taxon>Endopterygota</taxon>
        <taxon>Hymenoptera</taxon>
        <taxon>Apocrita</taxon>
        <taxon>Aculeata</taxon>
        <taxon>Vespoidea</taxon>
        <taxon>Vespidae</taxon>
        <taxon>Vespinae</taxon>
        <taxon>Vespula</taxon>
    </lineage>
</organism>
<accession>A0A834NXD9</accession>
<evidence type="ECO:0000313" key="3">
    <source>
        <dbReference type="Proteomes" id="UP000600918"/>
    </source>
</evidence>
<dbReference type="EMBL" id="JACSDY010000009">
    <property type="protein sequence ID" value="KAF7420331.1"/>
    <property type="molecule type" value="Genomic_DNA"/>
</dbReference>
<sequence length="93" mass="10243">MYNSCPYPDGFAFESPTLASLARDSNPICRENERKKEMEICAVAVAVAAAAPASAPAASTMVGMERKKEKKGRERNVKRMNKRVLEREEPSPA</sequence>
<proteinExistence type="predicted"/>
<comment type="caution">
    <text evidence="2">The sequence shown here is derived from an EMBL/GenBank/DDBJ whole genome shotgun (WGS) entry which is preliminary data.</text>
</comment>
<dbReference type="Proteomes" id="UP000600918">
    <property type="component" value="Unassembled WGS sequence"/>
</dbReference>
<dbReference type="AlphaFoldDB" id="A0A834NXD9"/>
<keyword evidence="3" id="KW-1185">Reference proteome</keyword>
<reference evidence="2" key="1">
    <citation type="journal article" date="2020" name="G3 (Bethesda)">
        <title>High-Quality Assemblies for Three Invasive Social Wasps from the &lt;i&gt;Vespula&lt;/i&gt; Genus.</title>
        <authorList>
            <person name="Harrop T.W.R."/>
            <person name="Guhlin J."/>
            <person name="McLaughlin G.M."/>
            <person name="Permina E."/>
            <person name="Stockwell P."/>
            <person name="Gilligan J."/>
            <person name="Le Lec M.F."/>
            <person name="Gruber M.A.M."/>
            <person name="Quinn O."/>
            <person name="Lovegrove M."/>
            <person name="Duncan E.J."/>
            <person name="Remnant E.J."/>
            <person name="Van Eeckhoven J."/>
            <person name="Graham B."/>
            <person name="Knapp R.A."/>
            <person name="Langford K.W."/>
            <person name="Kronenberg Z."/>
            <person name="Press M.O."/>
            <person name="Eacker S.M."/>
            <person name="Wilson-Rankin E.E."/>
            <person name="Purcell J."/>
            <person name="Lester P.J."/>
            <person name="Dearden P.K."/>
        </authorList>
    </citation>
    <scope>NUCLEOTIDE SEQUENCE</scope>
    <source>
        <strain evidence="2">Volc-1</strain>
    </source>
</reference>
<gene>
    <name evidence="2" type="ORF">H0235_010628</name>
</gene>
<name>A0A834NXD9_VESPE</name>
<feature type="region of interest" description="Disordered" evidence="1">
    <location>
        <begin position="55"/>
        <end position="93"/>
    </location>
</feature>
<evidence type="ECO:0000256" key="1">
    <source>
        <dbReference type="SAM" id="MobiDB-lite"/>
    </source>
</evidence>
<protein>
    <submittedName>
        <fullName evidence="2">Uncharacterized protein</fullName>
    </submittedName>
</protein>